<dbReference type="Gene3D" id="1.10.10.10">
    <property type="entry name" value="Winged helix-like DNA-binding domain superfamily/Winged helix DNA-binding domain"/>
    <property type="match status" value="1"/>
</dbReference>
<dbReference type="Pfam" id="PF01638">
    <property type="entry name" value="HxlR"/>
    <property type="match status" value="1"/>
</dbReference>
<evidence type="ECO:0000313" key="5">
    <source>
        <dbReference type="EMBL" id="SHM19642.1"/>
    </source>
</evidence>
<feature type="domain" description="HTH hxlR-type" evidence="4">
    <location>
        <begin position="15"/>
        <end position="106"/>
    </location>
</feature>
<dbReference type="InterPro" id="IPR002577">
    <property type="entry name" value="HTH_HxlR"/>
</dbReference>
<evidence type="ECO:0000256" key="3">
    <source>
        <dbReference type="ARBA" id="ARBA00023163"/>
    </source>
</evidence>
<dbReference type="GO" id="GO:0006355">
    <property type="term" value="P:regulation of DNA-templated transcription"/>
    <property type="evidence" value="ECO:0007669"/>
    <property type="project" value="UniProtKB-ARBA"/>
</dbReference>
<proteinExistence type="predicted"/>
<keyword evidence="6" id="KW-1185">Reference proteome</keyword>
<sequence length="112" mass="12846">MKKPGLPSRGSTTGRPIMVLLDVLGQRWTLRILWELTQGPATFRELQKRCDGISPTLVNRRLAQFRDLGFVAKGKQGYELTQLGQELSEQFISLESWANRWAEEWAQEMPEA</sequence>
<dbReference type="InterPro" id="IPR011991">
    <property type="entry name" value="ArsR-like_HTH"/>
</dbReference>
<keyword evidence="1" id="KW-0805">Transcription regulation</keyword>
<dbReference type="SUPFAM" id="SSF46785">
    <property type="entry name" value="Winged helix' DNA-binding domain"/>
    <property type="match status" value="1"/>
</dbReference>
<dbReference type="CDD" id="cd00090">
    <property type="entry name" value="HTH_ARSR"/>
    <property type="match status" value="1"/>
</dbReference>
<evidence type="ECO:0000259" key="4">
    <source>
        <dbReference type="PROSITE" id="PS51118"/>
    </source>
</evidence>
<evidence type="ECO:0000256" key="2">
    <source>
        <dbReference type="ARBA" id="ARBA00023125"/>
    </source>
</evidence>
<evidence type="ECO:0000313" key="6">
    <source>
        <dbReference type="Proteomes" id="UP000186002"/>
    </source>
</evidence>
<name>A0A1M7GTJ7_9HYPH</name>
<evidence type="ECO:0000256" key="1">
    <source>
        <dbReference type="ARBA" id="ARBA00023015"/>
    </source>
</evidence>
<dbReference type="GO" id="GO:0003677">
    <property type="term" value="F:DNA binding"/>
    <property type="evidence" value="ECO:0007669"/>
    <property type="project" value="UniProtKB-KW"/>
</dbReference>
<dbReference type="InterPro" id="IPR036390">
    <property type="entry name" value="WH_DNA-bd_sf"/>
</dbReference>
<accession>A0A1M7GTJ7</accession>
<gene>
    <name evidence="5" type="ORF">SAMN05444272_2019</name>
</gene>
<organism evidence="5 6">
    <name type="scientific">Roseibium suaedae</name>
    <dbReference type="NCBI Taxonomy" id="735517"/>
    <lineage>
        <taxon>Bacteria</taxon>
        <taxon>Pseudomonadati</taxon>
        <taxon>Pseudomonadota</taxon>
        <taxon>Alphaproteobacteria</taxon>
        <taxon>Hyphomicrobiales</taxon>
        <taxon>Stappiaceae</taxon>
        <taxon>Roseibium</taxon>
    </lineage>
</organism>
<dbReference type="OrthoDB" id="8904061at2"/>
<keyword evidence="3" id="KW-0804">Transcription</keyword>
<dbReference type="PROSITE" id="PS51118">
    <property type="entry name" value="HTH_HXLR"/>
    <property type="match status" value="1"/>
</dbReference>
<keyword evidence="2" id="KW-0238">DNA-binding</keyword>
<dbReference type="PANTHER" id="PTHR33204">
    <property type="entry name" value="TRANSCRIPTIONAL REGULATOR, MARR FAMILY"/>
    <property type="match status" value="1"/>
</dbReference>
<dbReference type="AlphaFoldDB" id="A0A1M7GTJ7"/>
<protein>
    <submittedName>
        <fullName evidence="5">Transcriptional regulator, HxlR family</fullName>
    </submittedName>
</protein>
<dbReference type="PANTHER" id="PTHR33204:SF37">
    <property type="entry name" value="HTH-TYPE TRANSCRIPTIONAL REGULATOR YODB"/>
    <property type="match status" value="1"/>
</dbReference>
<dbReference type="Proteomes" id="UP000186002">
    <property type="component" value="Unassembled WGS sequence"/>
</dbReference>
<dbReference type="STRING" id="735517.SAMN05444272_2019"/>
<reference evidence="5 6" key="1">
    <citation type="submission" date="2016-11" db="EMBL/GenBank/DDBJ databases">
        <authorList>
            <person name="Jaros S."/>
            <person name="Januszkiewicz K."/>
            <person name="Wedrychowicz H."/>
        </authorList>
    </citation>
    <scope>NUCLEOTIDE SEQUENCE [LARGE SCALE GENOMIC DNA]</scope>
    <source>
        <strain evidence="5 6">DSM 22153</strain>
    </source>
</reference>
<dbReference type="EMBL" id="FRBW01000002">
    <property type="protein sequence ID" value="SHM19642.1"/>
    <property type="molecule type" value="Genomic_DNA"/>
</dbReference>
<dbReference type="InterPro" id="IPR036388">
    <property type="entry name" value="WH-like_DNA-bd_sf"/>
</dbReference>